<keyword evidence="3" id="KW-1185">Reference proteome</keyword>
<dbReference type="AlphaFoldDB" id="A0A2J7ZXU7"/>
<feature type="compositionally biased region" description="Basic and acidic residues" evidence="1">
    <location>
        <begin position="24"/>
        <end position="40"/>
    </location>
</feature>
<comment type="caution">
    <text evidence="2">The sequence shown here is derived from an EMBL/GenBank/DDBJ whole genome shotgun (WGS) entry which is preliminary data.</text>
</comment>
<dbReference type="Proteomes" id="UP000236333">
    <property type="component" value="Unassembled WGS sequence"/>
</dbReference>
<evidence type="ECO:0000313" key="2">
    <source>
        <dbReference type="EMBL" id="PNH05090.1"/>
    </source>
</evidence>
<sequence>MAPKAEFKPASNSKSVMNKPKGGKAKDEKRAADKAKKEWSWRPVGEVRNLTGQQRKRPPSLTARTGSATILQFLQAREDCYTRPVSIDTLQTARSAAWLLDRSVLLDVAAAGHQGGCEWILNTYAATVAEVMVVAARWAQWTLR</sequence>
<organism evidence="2 3">
    <name type="scientific">Tetrabaena socialis</name>
    <dbReference type="NCBI Taxonomy" id="47790"/>
    <lineage>
        <taxon>Eukaryota</taxon>
        <taxon>Viridiplantae</taxon>
        <taxon>Chlorophyta</taxon>
        <taxon>core chlorophytes</taxon>
        <taxon>Chlorophyceae</taxon>
        <taxon>CS clade</taxon>
        <taxon>Chlamydomonadales</taxon>
        <taxon>Tetrabaenaceae</taxon>
        <taxon>Tetrabaena</taxon>
    </lineage>
</organism>
<protein>
    <submittedName>
        <fullName evidence="2">Uncharacterized protein</fullName>
    </submittedName>
</protein>
<gene>
    <name evidence="2" type="ORF">TSOC_008681</name>
</gene>
<feature type="region of interest" description="Disordered" evidence="1">
    <location>
        <begin position="1"/>
        <end position="63"/>
    </location>
</feature>
<reference evidence="2 3" key="1">
    <citation type="journal article" date="2017" name="Mol. Biol. Evol.">
        <title>The 4-celled Tetrabaena socialis nuclear genome reveals the essential components for genetic control of cell number at the origin of multicellularity in the volvocine lineage.</title>
        <authorList>
            <person name="Featherston J."/>
            <person name="Arakaki Y."/>
            <person name="Hanschen E.R."/>
            <person name="Ferris P.J."/>
            <person name="Michod R.E."/>
            <person name="Olson B.J.S.C."/>
            <person name="Nozaki H."/>
            <person name="Durand P.M."/>
        </authorList>
    </citation>
    <scope>NUCLEOTIDE SEQUENCE [LARGE SCALE GENOMIC DNA]</scope>
    <source>
        <strain evidence="2 3">NIES-571</strain>
    </source>
</reference>
<evidence type="ECO:0000313" key="3">
    <source>
        <dbReference type="Proteomes" id="UP000236333"/>
    </source>
</evidence>
<name>A0A2J7ZXU7_9CHLO</name>
<accession>A0A2J7ZXU7</accession>
<proteinExistence type="predicted"/>
<evidence type="ECO:0000256" key="1">
    <source>
        <dbReference type="SAM" id="MobiDB-lite"/>
    </source>
</evidence>
<dbReference type="EMBL" id="PGGS01000335">
    <property type="protein sequence ID" value="PNH05090.1"/>
    <property type="molecule type" value="Genomic_DNA"/>
</dbReference>